<sequence>MLFLTLKSLLMILPQSACFHILKDRLVSASRFRQSVLCTPRIMIGGGALGKAAGMGENTSATAGEGKHEDDAKDGTAINTNHGEDEEKRSNGGNRGNGGNDGMSQAERETHAFVSRVQEVRMMHYEATWQTIRAGSLEVQLQEAKTDPPNDVDGGDGGNGRFDDIDNALELDLDDDGDHNDVDDDDDSNLGGINIDLDDAINVDVDLDDGLDATAQSAIPTGRINDPVGVVQPAVDDKSWKQFWTDSNAA</sequence>
<gene>
    <name evidence="3" type="ORF">CAUS1442_LOCUS1911</name>
</gene>
<dbReference type="EMBL" id="HBEF01003021">
    <property type="protein sequence ID" value="CAD8329813.1"/>
    <property type="molecule type" value="Transcribed_RNA"/>
</dbReference>
<accession>A0A7R9WMY5</accession>
<proteinExistence type="predicted"/>
<evidence type="ECO:0008006" key="4">
    <source>
        <dbReference type="Google" id="ProtNLM"/>
    </source>
</evidence>
<evidence type="ECO:0000313" key="3">
    <source>
        <dbReference type="EMBL" id="CAD8329813.1"/>
    </source>
</evidence>
<dbReference type="AlphaFoldDB" id="A0A7R9WMY5"/>
<reference evidence="3" key="1">
    <citation type="submission" date="2021-01" db="EMBL/GenBank/DDBJ databases">
        <authorList>
            <person name="Corre E."/>
            <person name="Pelletier E."/>
            <person name="Niang G."/>
            <person name="Scheremetjew M."/>
            <person name="Finn R."/>
            <person name="Kale V."/>
            <person name="Holt S."/>
            <person name="Cochrane G."/>
            <person name="Meng A."/>
            <person name="Brown T."/>
            <person name="Cohen L."/>
        </authorList>
    </citation>
    <scope>NUCLEOTIDE SEQUENCE</scope>
    <source>
        <strain evidence="3">CCMP3328</strain>
    </source>
</reference>
<feature type="region of interest" description="Disordered" evidence="1">
    <location>
        <begin position="53"/>
        <end position="106"/>
    </location>
</feature>
<organism evidence="3">
    <name type="scientific">Craspedostauros australis</name>
    <dbReference type="NCBI Taxonomy" id="1486917"/>
    <lineage>
        <taxon>Eukaryota</taxon>
        <taxon>Sar</taxon>
        <taxon>Stramenopiles</taxon>
        <taxon>Ochrophyta</taxon>
        <taxon>Bacillariophyta</taxon>
        <taxon>Bacillariophyceae</taxon>
        <taxon>Bacillariophycidae</taxon>
        <taxon>Naviculales</taxon>
        <taxon>Naviculaceae</taxon>
        <taxon>Craspedostauros</taxon>
    </lineage>
</organism>
<evidence type="ECO:0000256" key="2">
    <source>
        <dbReference type="SAM" id="SignalP"/>
    </source>
</evidence>
<feature type="region of interest" description="Disordered" evidence="1">
    <location>
        <begin position="140"/>
        <end position="165"/>
    </location>
</feature>
<feature type="compositionally biased region" description="Basic and acidic residues" evidence="1">
    <location>
        <begin position="65"/>
        <end position="74"/>
    </location>
</feature>
<keyword evidence="2" id="KW-0732">Signal</keyword>
<feature type="chain" id="PRO_5030857302" description="BSD domain-containing protein" evidence="2">
    <location>
        <begin position="19"/>
        <end position="250"/>
    </location>
</feature>
<feature type="signal peptide" evidence="2">
    <location>
        <begin position="1"/>
        <end position="18"/>
    </location>
</feature>
<name>A0A7R9WMY5_9STRA</name>
<protein>
    <recommendedName>
        <fullName evidence="4">BSD domain-containing protein</fullName>
    </recommendedName>
</protein>
<evidence type="ECO:0000256" key="1">
    <source>
        <dbReference type="SAM" id="MobiDB-lite"/>
    </source>
</evidence>